<comment type="catalytic activity">
    <reaction evidence="7 9 10">
        <text>2-(2-carboxy-4-methylthiazol-5-yl)ethyl phosphate + 4-amino-2-methyl-5-(diphosphooxymethyl)pyrimidine + 2 H(+) = thiamine phosphate + CO2 + diphosphate</text>
        <dbReference type="Rhea" id="RHEA:47848"/>
        <dbReference type="ChEBI" id="CHEBI:15378"/>
        <dbReference type="ChEBI" id="CHEBI:16526"/>
        <dbReference type="ChEBI" id="CHEBI:33019"/>
        <dbReference type="ChEBI" id="CHEBI:37575"/>
        <dbReference type="ChEBI" id="CHEBI:57841"/>
        <dbReference type="ChEBI" id="CHEBI:62890"/>
        <dbReference type="EC" id="2.5.1.3"/>
    </reaction>
</comment>
<evidence type="ECO:0000313" key="13">
    <source>
        <dbReference type="EMBL" id="EGK70399.1"/>
    </source>
</evidence>
<dbReference type="EMBL" id="AFHG01000057">
    <property type="protein sequence ID" value="EGK70399.1"/>
    <property type="molecule type" value="Genomic_DNA"/>
</dbReference>
<reference evidence="13 14" key="1">
    <citation type="journal article" date="2011" name="J. Bacteriol.">
        <title>Genome sequence of Methyloversatilis universalis FAM5T, a methylotrophic representative of the order Rhodocyclales.</title>
        <authorList>
            <person name="Kittichotirat W."/>
            <person name="Good N.M."/>
            <person name="Hall R."/>
            <person name="Bringel F."/>
            <person name="Lajus A."/>
            <person name="Medigue C."/>
            <person name="Smalley N.E."/>
            <person name="Beck D."/>
            <person name="Bumgarner R."/>
            <person name="Vuilleumier S."/>
            <person name="Kalyuzhnaya M.G."/>
        </authorList>
    </citation>
    <scope>NUCLEOTIDE SEQUENCE [LARGE SCALE GENOMIC DNA]</scope>
    <source>
        <strain evidence="14">ATCC BAA-1314 / JCM 13912 / FAM5</strain>
    </source>
</reference>
<dbReference type="Pfam" id="PF02581">
    <property type="entry name" value="TMP-TENI"/>
    <property type="match status" value="1"/>
</dbReference>
<feature type="binding site" evidence="9">
    <location>
        <position position="70"/>
    </location>
    <ligand>
        <name>4-amino-2-methyl-5-(diphosphooxymethyl)pyrimidine</name>
        <dbReference type="ChEBI" id="CHEBI:57841"/>
    </ligand>
</feature>
<comment type="pathway">
    <text evidence="1 9 11">Cofactor biosynthesis; thiamine diphosphate biosynthesis; thiamine phosphate from 4-amino-2-methyl-5-diphosphomethylpyrimidine and 4-methyl-5-(2-phosphoethyl)-thiazole: step 1/1.</text>
</comment>
<comment type="similarity">
    <text evidence="9 10">Belongs to the thiamine-phosphate synthase family.</text>
</comment>
<dbReference type="SUPFAM" id="SSF51391">
    <property type="entry name" value="Thiamin phosphate synthase"/>
    <property type="match status" value="1"/>
</dbReference>
<feature type="binding site" evidence="9">
    <location>
        <position position="90"/>
    </location>
    <ligand>
        <name>Mg(2+)</name>
        <dbReference type="ChEBI" id="CHEBI:18420"/>
    </ligand>
</feature>
<dbReference type="GO" id="GO:0004789">
    <property type="term" value="F:thiamine-phosphate diphosphorylase activity"/>
    <property type="evidence" value="ECO:0007669"/>
    <property type="project" value="UniProtKB-UniRule"/>
</dbReference>
<comment type="catalytic activity">
    <reaction evidence="6 9 10">
        <text>4-methyl-5-(2-phosphooxyethyl)-thiazole + 4-amino-2-methyl-5-(diphosphooxymethyl)pyrimidine + H(+) = thiamine phosphate + diphosphate</text>
        <dbReference type="Rhea" id="RHEA:22328"/>
        <dbReference type="ChEBI" id="CHEBI:15378"/>
        <dbReference type="ChEBI" id="CHEBI:33019"/>
        <dbReference type="ChEBI" id="CHEBI:37575"/>
        <dbReference type="ChEBI" id="CHEBI:57841"/>
        <dbReference type="ChEBI" id="CHEBI:58296"/>
        <dbReference type="EC" id="2.5.1.3"/>
    </reaction>
</comment>
<protein>
    <recommendedName>
        <fullName evidence="9">Thiamine-phosphate synthase</fullName>
        <shortName evidence="9">TP synthase</shortName>
        <shortName evidence="9">TPS</shortName>
        <ecNumber evidence="9">2.5.1.3</ecNumber>
    </recommendedName>
    <alternativeName>
        <fullName evidence="9">Thiamine-phosphate pyrophosphorylase</fullName>
        <shortName evidence="9">TMP pyrophosphorylase</shortName>
        <shortName evidence="9">TMP-PPase</shortName>
    </alternativeName>
</protein>
<organism evidence="13 14">
    <name type="scientific">Methyloversatilis universalis (strain ATCC BAA-1314 / DSM 25237 / JCM 13912 / CCUG 52030 / FAM5)</name>
    <dbReference type="NCBI Taxonomy" id="1000565"/>
    <lineage>
        <taxon>Bacteria</taxon>
        <taxon>Pseudomonadati</taxon>
        <taxon>Pseudomonadota</taxon>
        <taxon>Betaproteobacteria</taxon>
        <taxon>Nitrosomonadales</taxon>
        <taxon>Sterolibacteriaceae</taxon>
        <taxon>Methyloversatilis</taxon>
    </lineage>
</organism>
<dbReference type="GO" id="GO:0005737">
    <property type="term" value="C:cytoplasm"/>
    <property type="evidence" value="ECO:0007669"/>
    <property type="project" value="TreeGrafter"/>
</dbReference>
<sequence length="205" mass="21083">MTRKPLRGLYAVTPEALSGGALYRAAEAACGGGAVVLQYRNKSTDAAQRRTDADALRAITTVCGTLFVINDDIELARACGADGVHIGRDDGDPARARARLGKDALLGVSCYDDPALARAAAAAGADYIAFGSMYASGTKPQAPPAAITRFAEVADLGLPRCAIGGITLARAPELIAAGADLLAVVSDLFDADDIAARARAYARLF</sequence>
<dbReference type="UniPathway" id="UPA00060">
    <property type="reaction ID" value="UER00141"/>
</dbReference>
<dbReference type="EC" id="2.5.1.3" evidence="9"/>
<evidence type="ECO:0000256" key="1">
    <source>
        <dbReference type="ARBA" id="ARBA00005165"/>
    </source>
</evidence>
<dbReference type="AlphaFoldDB" id="F5RGL1"/>
<dbReference type="InterPro" id="IPR034291">
    <property type="entry name" value="TMP_synthase"/>
</dbReference>
<dbReference type="GO" id="GO:0009229">
    <property type="term" value="P:thiamine diphosphate biosynthetic process"/>
    <property type="evidence" value="ECO:0007669"/>
    <property type="project" value="UniProtKB-UniRule"/>
</dbReference>
<feature type="binding site" evidence="9">
    <location>
        <begin position="38"/>
        <end position="42"/>
    </location>
    <ligand>
        <name>4-amino-2-methyl-5-(diphosphooxymethyl)pyrimidine</name>
        <dbReference type="ChEBI" id="CHEBI:57841"/>
    </ligand>
</feature>
<evidence type="ECO:0000256" key="8">
    <source>
        <dbReference type="ARBA" id="ARBA00047883"/>
    </source>
</evidence>
<feature type="binding site" evidence="9">
    <location>
        <position position="139"/>
    </location>
    <ligand>
        <name>4-amino-2-methyl-5-(diphosphooxymethyl)pyrimidine</name>
        <dbReference type="ChEBI" id="CHEBI:57841"/>
    </ligand>
</feature>
<dbReference type="PANTHER" id="PTHR20857">
    <property type="entry name" value="THIAMINE-PHOSPHATE PYROPHOSPHORYLASE"/>
    <property type="match status" value="1"/>
</dbReference>
<evidence type="ECO:0000256" key="5">
    <source>
        <dbReference type="ARBA" id="ARBA00022977"/>
    </source>
</evidence>
<dbReference type="CDD" id="cd00564">
    <property type="entry name" value="TMP_TenI"/>
    <property type="match status" value="1"/>
</dbReference>
<dbReference type="InterPro" id="IPR013785">
    <property type="entry name" value="Aldolase_TIM"/>
</dbReference>
<accession>F5RGL1</accession>
<evidence type="ECO:0000256" key="4">
    <source>
        <dbReference type="ARBA" id="ARBA00022842"/>
    </source>
</evidence>
<keyword evidence="5 9" id="KW-0784">Thiamine biosynthesis</keyword>
<evidence type="ECO:0000259" key="12">
    <source>
        <dbReference type="Pfam" id="PF02581"/>
    </source>
</evidence>
<comment type="caution">
    <text evidence="13">The sequence shown here is derived from an EMBL/GenBank/DDBJ whole genome shotgun (WGS) entry which is preliminary data.</text>
</comment>
<dbReference type="STRING" id="1000565.METUNv1_03304"/>
<dbReference type="OrthoDB" id="9810880at2"/>
<evidence type="ECO:0000313" key="14">
    <source>
        <dbReference type="Proteomes" id="UP000005019"/>
    </source>
</evidence>
<keyword evidence="14" id="KW-1185">Reference proteome</keyword>
<feature type="binding site" evidence="9">
    <location>
        <begin position="136"/>
        <end position="138"/>
    </location>
    <ligand>
        <name>2-[(2R,5Z)-2-carboxy-4-methylthiazol-5(2H)-ylidene]ethyl phosphate</name>
        <dbReference type="ChEBI" id="CHEBI:62899"/>
    </ligand>
</feature>
<proteinExistence type="inferred from homology"/>
<dbReference type="RefSeq" id="WP_008063618.1">
    <property type="nucleotide sequence ID" value="NZ_AFHG01000057.1"/>
</dbReference>
<keyword evidence="2 9" id="KW-0808">Transferase</keyword>
<dbReference type="InterPro" id="IPR022998">
    <property type="entry name" value="ThiamineP_synth_TenI"/>
</dbReference>
<keyword evidence="4 9" id="KW-0460">Magnesium</keyword>
<comment type="function">
    <text evidence="9">Condenses 4-methyl-5-(beta-hydroxyethyl)thiazole monophosphate (THZ-P) and 2-methyl-4-amino-5-hydroxymethyl pyrimidine pyrophosphate (HMP-PP) to form thiamine monophosphate (TMP).</text>
</comment>
<dbReference type="InterPro" id="IPR036206">
    <property type="entry name" value="ThiamineP_synth_sf"/>
</dbReference>
<comment type="catalytic activity">
    <reaction evidence="8 9 10">
        <text>2-[(2R,5Z)-2-carboxy-4-methylthiazol-5(2H)-ylidene]ethyl phosphate + 4-amino-2-methyl-5-(diphosphooxymethyl)pyrimidine + 2 H(+) = thiamine phosphate + CO2 + diphosphate</text>
        <dbReference type="Rhea" id="RHEA:47844"/>
        <dbReference type="ChEBI" id="CHEBI:15378"/>
        <dbReference type="ChEBI" id="CHEBI:16526"/>
        <dbReference type="ChEBI" id="CHEBI:33019"/>
        <dbReference type="ChEBI" id="CHEBI:37575"/>
        <dbReference type="ChEBI" id="CHEBI:57841"/>
        <dbReference type="ChEBI" id="CHEBI:62899"/>
        <dbReference type="EC" id="2.5.1.3"/>
    </reaction>
</comment>
<dbReference type="Proteomes" id="UP000005019">
    <property type="component" value="Unassembled WGS sequence"/>
</dbReference>
<dbReference type="Gene3D" id="3.20.20.70">
    <property type="entry name" value="Aldolase class I"/>
    <property type="match status" value="1"/>
</dbReference>
<name>F5RGL1_METUF</name>
<evidence type="ECO:0000256" key="11">
    <source>
        <dbReference type="RuleBase" id="RU004253"/>
    </source>
</evidence>
<evidence type="ECO:0000256" key="2">
    <source>
        <dbReference type="ARBA" id="ARBA00022679"/>
    </source>
</evidence>
<dbReference type="PANTHER" id="PTHR20857:SF15">
    <property type="entry name" value="THIAMINE-PHOSPHATE SYNTHASE"/>
    <property type="match status" value="1"/>
</dbReference>
<dbReference type="eggNOG" id="COG0352">
    <property type="taxonomic scope" value="Bacteria"/>
</dbReference>
<comment type="cofactor">
    <cofactor evidence="9">
        <name>Mg(2+)</name>
        <dbReference type="ChEBI" id="CHEBI:18420"/>
    </cofactor>
    <text evidence="9">Binds 1 Mg(2+) ion per subunit.</text>
</comment>
<keyword evidence="3 9" id="KW-0479">Metal-binding</keyword>
<dbReference type="HAMAP" id="MF_00097">
    <property type="entry name" value="TMP_synthase"/>
    <property type="match status" value="1"/>
</dbReference>
<gene>
    <name evidence="9" type="primary">thiE</name>
    <name evidence="13" type="ORF">METUNv1_03304</name>
</gene>
<dbReference type="NCBIfam" id="TIGR00693">
    <property type="entry name" value="thiE"/>
    <property type="match status" value="1"/>
</dbReference>
<feature type="domain" description="Thiamine phosphate synthase/TenI" evidence="12">
    <location>
        <begin position="9"/>
        <end position="187"/>
    </location>
</feature>
<feature type="binding site" evidence="9">
    <location>
        <position position="71"/>
    </location>
    <ligand>
        <name>Mg(2+)</name>
        <dbReference type="ChEBI" id="CHEBI:18420"/>
    </ligand>
</feature>
<feature type="binding site" evidence="9">
    <location>
        <position position="165"/>
    </location>
    <ligand>
        <name>2-[(2R,5Z)-2-carboxy-4-methylthiazol-5(2H)-ylidene]ethyl phosphate</name>
        <dbReference type="ChEBI" id="CHEBI:62899"/>
    </ligand>
</feature>
<evidence type="ECO:0000256" key="10">
    <source>
        <dbReference type="RuleBase" id="RU003826"/>
    </source>
</evidence>
<evidence type="ECO:0000256" key="7">
    <source>
        <dbReference type="ARBA" id="ARBA00047851"/>
    </source>
</evidence>
<evidence type="ECO:0000256" key="3">
    <source>
        <dbReference type="ARBA" id="ARBA00022723"/>
    </source>
</evidence>
<evidence type="ECO:0000256" key="9">
    <source>
        <dbReference type="HAMAP-Rule" id="MF_00097"/>
    </source>
</evidence>
<dbReference type="GO" id="GO:0009228">
    <property type="term" value="P:thiamine biosynthetic process"/>
    <property type="evidence" value="ECO:0007669"/>
    <property type="project" value="UniProtKB-KW"/>
</dbReference>
<evidence type="ECO:0000256" key="6">
    <source>
        <dbReference type="ARBA" id="ARBA00047334"/>
    </source>
</evidence>
<feature type="binding site" evidence="9">
    <location>
        <position position="109"/>
    </location>
    <ligand>
        <name>4-amino-2-methyl-5-(diphosphooxymethyl)pyrimidine</name>
        <dbReference type="ChEBI" id="CHEBI:57841"/>
    </ligand>
</feature>
<feature type="binding site" evidence="9">
    <location>
        <begin position="185"/>
        <end position="186"/>
    </location>
    <ligand>
        <name>2-[(2R,5Z)-2-carboxy-4-methylthiazol-5(2H)-ylidene]ethyl phosphate</name>
        <dbReference type="ChEBI" id="CHEBI:62899"/>
    </ligand>
</feature>
<dbReference type="GO" id="GO:0000287">
    <property type="term" value="F:magnesium ion binding"/>
    <property type="evidence" value="ECO:0007669"/>
    <property type="project" value="UniProtKB-UniRule"/>
</dbReference>